<dbReference type="AlphaFoldDB" id="A0A9D0YXT1"/>
<dbReference type="EMBL" id="DVFI01000151">
    <property type="protein sequence ID" value="HIQ64067.1"/>
    <property type="molecule type" value="Genomic_DNA"/>
</dbReference>
<proteinExistence type="predicted"/>
<dbReference type="InterPro" id="IPR058709">
    <property type="entry name" value="BSH_RND-rel"/>
</dbReference>
<organism evidence="3 4">
    <name type="scientific">Candidatus Avichristensenella intestinipullorum</name>
    <dbReference type="NCBI Taxonomy" id="2840693"/>
    <lineage>
        <taxon>Bacteria</taxon>
        <taxon>Bacillati</taxon>
        <taxon>Bacillota</taxon>
        <taxon>Clostridia</taxon>
        <taxon>Candidatus Avichristensenella</taxon>
    </lineage>
</organism>
<protein>
    <recommendedName>
        <fullName evidence="2">RND related barrel-sandwich hybrid domain-containing protein</fullName>
    </recommendedName>
</protein>
<comment type="caution">
    <text evidence="3">The sequence shown here is derived from an EMBL/GenBank/DDBJ whole genome shotgun (WGS) entry which is preliminary data.</text>
</comment>
<gene>
    <name evidence="3" type="ORF">IAA66_10895</name>
</gene>
<evidence type="ECO:0000313" key="4">
    <source>
        <dbReference type="Proteomes" id="UP000886819"/>
    </source>
</evidence>
<name>A0A9D0YXT1_9FIRM</name>
<keyword evidence="1" id="KW-0812">Transmembrane</keyword>
<dbReference type="Pfam" id="PF26018">
    <property type="entry name" value="BSH_RND_rel"/>
    <property type="match status" value="1"/>
</dbReference>
<feature type="transmembrane region" description="Helical" evidence="1">
    <location>
        <begin position="12"/>
        <end position="32"/>
    </location>
</feature>
<sequence length="397" mass="44372">MRKRKKRRVAFRFYVLLFVAVCVVGYGGYLAVDSLVRRTAVIESGNMGNQYTARAVIVRDETLTDVEGLTSVVYYADEGEMVYRGSKIAEVYSSGYSQTDMNKLLNTRSEIKQLHKTLNASYNDQQLDRMDAQIAEYAAEVRSLAQGRTDGNLLNLERQIQSALTSRQSYLKSRHMSDTNLQSLYDTESSLLKKIASWTITYLADEDCIVSFYTDGYENTLTVDGFDEITAQQTRDVLNGVAPEQTSAQRGRTPVFRKVRAGGWYLLLLSEDKNWNPVVGQSYKVELEGFDDQVVDATVTSFARSGGELLVRMSVSSDVRVVLNVRTANAQVGELYVSGLKVPLNALRQQNGQMGIVLTDDGGRFVPVTVIMQDNSYAVIQPLQAGALMEKQKIRVF</sequence>
<dbReference type="Proteomes" id="UP000886819">
    <property type="component" value="Unassembled WGS sequence"/>
</dbReference>
<reference evidence="3" key="2">
    <citation type="journal article" date="2021" name="PeerJ">
        <title>Extensive microbial diversity within the chicken gut microbiome revealed by metagenomics and culture.</title>
        <authorList>
            <person name="Gilroy R."/>
            <person name="Ravi A."/>
            <person name="Getino M."/>
            <person name="Pursley I."/>
            <person name="Horton D.L."/>
            <person name="Alikhan N.F."/>
            <person name="Baker D."/>
            <person name="Gharbi K."/>
            <person name="Hall N."/>
            <person name="Watson M."/>
            <person name="Adriaenssens E.M."/>
            <person name="Foster-Nyarko E."/>
            <person name="Jarju S."/>
            <person name="Secka A."/>
            <person name="Antonio M."/>
            <person name="Oren A."/>
            <person name="Chaudhuri R.R."/>
            <person name="La Ragione R."/>
            <person name="Hildebrand F."/>
            <person name="Pallen M.J."/>
        </authorList>
    </citation>
    <scope>NUCLEOTIDE SEQUENCE</scope>
    <source>
        <strain evidence="3">ChiHile30-977</strain>
    </source>
</reference>
<evidence type="ECO:0000259" key="2">
    <source>
        <dbReference type="Pfam" id="PF26018"/>
    </source>
</evidence>
<keyword evidence="1" id="KW-0472">Membrane</keyword>
<evidence type="ECO:0000256" key="1">
    <source>
        <dbReference type="SAM" id="Phobius"/>
    </source>
</evidence>
<accession>A0A9D0YXT1</accession>
<keyword evidence="1" id="KW-1133">Transmembrane helix</keyword>
<feature type="domain" description="RND related barrel-sandwich hybrid" evidence="2">
    <location>
        <begin position="71"/>
        <end position="241"/>
    </location>
</feature>
<reference evidence="3" key="1">
    <citation type="submission" date="2020-10" db="EMBL/GenBank/DDBJ databases">
        <authorList>
            <person name="Gilroy R."/>
        </authorList>
    </citation>
    <scope>NUCLEOTIDE SEQUENCE</scope>
    <source>
        <strain evidence="3">ChiHile30-977</strain>
    </source>
</reference>
<evidence type="ECO:0000313" key="3">
    <source>
        <dbReference type="EMBL" id="HIQ64067.1"/>
    </source>
</evidence>